<dbReference type="EMBL" id="OIVN01002643">
    <property type="protein sequence ID" value="SPD05306.1"/>
    <property type="molecule type" value="Genomic_DNA"/>
</dbReference>
<gene>
    <name evidence="1" type="ORF">FSB_LOCUS33188</name>
</gene>
<name>A0A2N9GSA1_FAGSY</name>
<proteinExistence type="predicted"/>
<organism evidence="1">
    <name type="scientific">Fagus sylvatica</name>
    <name type="common">Beechnut</name>
    <dbReference type="NCBI Taxonomy" id="28930"/>
    <lineage>
        <taxon>Eukaryota</taxon>
        <taxon>Viridiplantae</taxon>
        <taxon>Streptophyta</taxon>
        <taxon>Embryophyta</taxon>
        <taxon>Tracheophyta</taxon>
        <taxon>Spermatophyta</taxon>
        <taxon>Magnoliopsida</taxon>
        <taxon>eudicotyledons</taxon>
        <taxon>Gunneridae</taxon>
        <taxon>Pentapetalae</taxon>
        <taxon>rosids</taxon>
        <taxon>fabids</taxon>
        <taxon>Fagales</taxon>
        <taxon>Fagaceae</taxon>
        <taxon>Fagus</taxon>
    </lineage>
</organism>
<evidence type="ECO:0000313" key="1">
    <source>
        <dbReference type="EMBL" id="SPD05306.1"/>
    </source>
</evidence>
<accession>A0A2N9GSA1</accession>
<reference evidence="1" key="1">
    <citation type="submission" date="2018-02" db="EMBL/GenBank/DDBJ databases">
        <authorList>
            <person name="Cohen D.B."/>
            <person name="Kent A.D."/>
        </authorList>
    </citation>
    <scope>NUCLEOTIDE SEQUENCE</scope>
</reference>
<dbReference type="AlphaFoldDB" id="A0A2N9GSA1"/>
<protein>
    <submittedName>
        <fullName evidence="1">Uncharacterized protein</fullName>
    </submittedName>
</protein>
<sequence length="37" mass="4250">MVVVVRLRSIRRVVLRRRRWTTGLVLGLRVGLGATPH</sequence>